<organism evidence="1 2">
    <name type="scientific">Coemansia asiatica</name>
    <dbReference type="NCBI Taxonomy" id="1052880"/>
    <lineage>
        <taxon>Eukaryota</taxon>
        <taxon>Fungi</taxon>
        <taxon>Fungi incertae sedis</taxon>
        <taxon>Zoopagomycota</taxon>
        <taxon>Kickxellomycotina</taxon>
        <taxon>Kickxellomycetes</taxon>
        <taxon>Kickxellales</taxon>
        <taxon>Kickxellaceae</taxon>
        <taxon>Coemansia</taxon>
    </lineage>
</organism>
<name>A0A9W8CMV9_9FUNG</name>
<dbReference type="EMBL" id="JANBOH010000008">
    <property type="protein sequence ID" value="KAJ1648256.1"/>
    <property type="molecule type" value="Genomic_DNA"/>
</dbReference>
<accession>A0A9W8CMV9</accession>
<reference evidence="1" key="1">
    <citation type="submission" date="2022-07" db="EMBL/GenBank/DDBJ databases">
        <title>Phylogenomic reconstructions and comparative analyses of Kickxellomycotina fungi.</title>
        <authorList>
            <person name="Reynolds N.K."/>
            <person name="Stajich J.E."/>
            <person name="Barry K."/>
            <person name="Grigoriev I.V."/>
            <person name="Crous P."/>
            <person name="Smith M.E."/>
        </authorList>
    </citation>
    <scope>NUCLEOTIDE SEQUENCE</scope>
    <source>
        <strain evidence="1">NBRC 105413</strain>
    </source>
</reference>
<evidence type="ECO:0000313" key="1">
    <source>
        <dbReference type="EMBL" id="KAJ1648256.1"/>
    </source>
</evidence>
<dbReference type="Proteomes" id="UP001145021">
    <property type="component" value="Unassembled WGS sequence"/>
</dbReference>
<keyword evidence="2" id="KW-1185">Reference proteome</keyword>
<comment type="caution">
    <text evidence="1">The sequence shown here is derived from an EMBL/GenBank/DDBJ whole genome shotgun (WGS) entry which is preliminary data.</text>
</comment>
<evidence type="ECO:0000313" key="2">
    <source>
        <dbReference type="Proteomes" id="UP001145021"/>
    </source>
</evidence>
<protein>
    <submittedName>
        <fullName evidence="1">Uncharacterized protein</fullName>
    </submittedName>
</protein>
<sequence>MPRRRNHHHHHRLEWTNSMQSHITLVDQPLHQIHSQPASAPATTSVPGIETTMPSTRLRGISAAAASTFGADNFAADIRPVQIRASSQPQQFAANATRATRTRTLPLPSNNTSSATTTTTALGRNADSARDTNKAHINFVRRAKETLKRQLRSLGHSIRHLPDGSISAESYYHSVSLN</sequence>
<gene>
    <name evidence="1" type="ORF">LPJ64_000412</name>
</gene>
<dbReference type="AlphaFoldDB" id="A0A9W8CMV9"/>
<proteinExistence type="predicted"/>